<organism evidence="2 3">
    <name type="scientific">Georgenia satyanarayanai</name>
    <dbReference type="NCBI Taxonomy" id="860221"/>
    <lineage>
        <taxon>Bacteria</taxon>
        <taxon>Bacillati</taxon>
        <taxon>Actinomycetota</taxon>
        <taxon>Actinomycetes</taxon>
        <taxon>Micrococcales</taxon>
        <taxon>Bogoriellaceae</taxon>
        <taxon>Georgenia</taxon>
    </lineage>
</organism>
<feature type="region of interest" description="Disordered" evidence="1">
    <location>
        <begin position="1"/>
        <end position="26"/>
    </location>
</feature>
<evidence type="ECO:0000256" key="1">
    <source>
        <dbReference type="SAM" id="MobiDB-lite"/>
    </source>
</evidence>
<feature type="region of interest" description="Disordered" evidence="1">
    <location>
        <begin position="50"/>
        <end position="69"/>
    </location>
</feature>
<name>A0A2Y9AR26_9MICO</name>
<evidence type="ECO:0000313" key="2">
    <source>
        <dbReference type="EMBL" id="SSA44769.1"/>
    </source>
</evidence>
<gene>
    <name evidence="2" type="ORF">SAMN05216184_11060</name>
</gene>
<evidence type="ECO:0000313" key="3">
    <source>
        <dbReference type="Proteomes" id="UP000250222"/>
    </source>
</evidence>
<keyword evidence="3" id="KW-1185">Reference proteome</keyword>
<proteinExistence type="predicted"/>
<dbReference type="RefSeq" id="WP_110853038.1">
    <property type="nucleotide sequence ID" value="NZ_QKLZ01000010.1"/>
</dbReference>
<dbReference type="Proteomes" id="UP000250222">
    <property type="component" value="Unassembled WGS sequence"/>
</dbReference>
<dbReference type="AlphaFoldDB" id="A0A2Y9AR26"/>
<reference evidence="2 3" key="1">
    <citation type="submission" date="2016-10" db="EMBL/GenBank/DDBJ databases">
        <authorList>
            <person name="Cai Z."/>
        </authorList>
    </citation>
    <scope>NUCLEOTIDE SEQUENCE [LARGE SCALE GENOMIC DNA]</scope>
    <source>
        <strain evidence="2 3">CGMCC 1.10826</strain>
    </source>
</reference>
<accession>A0A2Y9AR26</accession>
<feature type="compositionally biased region" description="Basic and acidic residues" evidence="1">
    <location>
        <begin position="1"/>
        <end position="21"/>
    </location>
</feature>
<sequence>MSTDDVVDRDQARLAEADRDTPLSPEMEMLRFAGPAGSGIDVPVLETWQEVPVPGSTPPDWFAPPDGDD</sequence>
<dbReference type="EMBL" id="UETB01000010">
    <property type="protein sequence ID" value="SSA44769.1"/>
    <property type="molecule type" value="Genomic_DNA"/>
</dbReference>
<protein>
    <submittedName>
        <fullName evidence="2">Uncharacterized protein</fullName>
    </submittedName>
</protein>